<organism evidence="2">
    <name type="scientific">viral metagenome</name>
    <dbReference type="NCBI Taxonomy" id="1070528"/>
    <lineage>
        <taxon>unclassified sequences</taxon>
        <taxon>metagenomes</taxon>
        <taxon>organismal metagenomes</taxon>
    </lineage>
</organism>
<feature type="transmembrane region" description="Helical" evidence="1">
    <location>
        <begin position="41"/>
        <end position="59"/>
    </location>
</feature>
<sequence length="149" mass="16463">MENNINIEDVFKGILSGVFVSYLIILGMRPAAIYPDNILDIIDNPWIFLLLFILNYYVLMWDTTIGLLFFLTLIALILDIIIFTDGDFLKDNIYDMSEAFYGAGNNSAATATAAATNTGNTGNGKASAATTSYKDINDIILDKLRTMNL</sequence>
<keyword evidence="1" id="KW-0472">Membrane</keyword>
<feature type="transmembrane region" description="Helical" evidence="1">
    <location>
        <begin position="14"/>
        <end position="34"/>
    </location>
</feature>
<accession>A0A6C0LPT6</accession>
<evidence type="ECO:0000313" key="2">
    <source>
        <dbReference type="EMBL" id="QHU31584.1"/>
    </source>
</evidence>
<dbReference type="EMBL" id="MN740530">
    <property type="protein sequence ID" value="QHU31584.1"/>
    <property type="molecule type" value="Genomic_DNA"/>
</dbReference>
<name>A0A6C0LPT6_9ZZZZ</name>
<keyword evidence="1" id="KW-0812">Transmembrane</keyword>
<protein>
    <submittedName>
        <fullName evidence="2">Uncharacterized protein</fullName>
    </submittedName>
</protein>
<feature type="transmembrane region" description="Helical" evidence="1">
    <location>
        <begin position="65"/>
        <end position="84"/>
    </location>
</feature>
<proteinExistence type="predicted"/>
<dbReference type="AlphaFoldDB" id="A0A6C0LPT6"/>
<keyword evidence="1" id="KW-1133">Transmembrane helix</keyword>
<evidence type="ECO:0000256" key="1">
    <source>
        <dbReference type="SAM" id="Phobius"/>
    </source>
</evidence>
<reference evidence="2" key="1">
    <citation type="journal article" date="2020" name="Nature">
        <title>Giant virus diversity and host interactions through global metagenomics.</title>
        <authorList>
            <person name="Schulz F."/>
            <person name="Roux S."/>
            <person name="Paez-Espino D."/>
            <person name="Jungbluth S."/>
            <person name="Walsh D.A."/>
            <person name="Denef V.J."/>
            <person name="McMahon K.D."/>
            <person name="Konstantinidis K.T."/>
            <person name="Eloe-Fadrosh E.A."/>
            <person name="Kyrpides N.C."/>
            <person name="Woyke T."/>
        </authorList>
    </citation>
    <scope>NUCLEOTIDE SEQUENCE</scope>
    <source>
        <strain evidence="2">GVMAG-M-3300027963-21</strain>
    </source>
</reference>